<dbReference type="EMBL" id="BDIP01010892">
    <property type="protein sequence ID" value="GIQ92905.1"/>
    <property type="molecule type" value="Genomic_DNA"/>
</dbReference>
<keyword evidence="3" id="KW-1185">Reference proteome</keyword>
<sequence>SKHVGPVSGYDQYIEEHLVKRHTSGLDEYGSPLVEGKPKRTTSGKGVGEAAGERLYRAFLERQGRGTEPG</sequence>
<proteinExistence type="predicted"/>
<evidence type="ECO:0000256" key="1">
    <source>
        <dbReference type="SAM" id="MobiDB-lite"/>
    </source>
</evidence>
<gene>
    <name evidence="2" type="ORF">KIPB_016970</name>
</gene>
<reference evidence="2 3" key="1">
    <citation type="journal article" date="2018" name="PLoS ONE">
        <title>The draft genome of Kipferlia bialata reveals reductive genome evolution in fornicate parasites.</title>
        <authorList>
            <person name="Tanifuji G."/>
            <person name="Takabayashi S."/>
            <person name="Kume K."/>
            <person name="Takagi M."/>
            <person name="Nakayama T."/>
            <person name="Kamikawa R."/>
            <person name="Inagaki Y."/>
            <person name="Hashimoto T."/>
        </authorList>
    </citation>
    <scope>NUCLEOTIDE SEQUENCE [LARGE SCALE GENOMIC DNA]</scope>
    <source>
        <strain evidence="2">NY0173</strain>
    </source>
</reference>
<feature type="non-terminal residue" evidence="2">
    <location>
        <position position="1"/>
    </location>
</feature>
<name>A0A9K3DEJ5_9EUKA</name>
<feature type="non-terminal residue" evidence="2">
    <location>
        <position position="70"/>
    </location>
</feature>
<comment type="caution">
    <text evidence="2">The sequence shown here is derived from an EMBL/GenBank/DDBJ whole genome shotgun (WGS) entry which is preliminary data.</text>
</comment>
<evidence type="ECO:0000313" key="3">
    <source>
        <dbReference type="Proteomes" id="UP000265618"/>
    </source>
</evidence>
<evidence type="ECO:0000313" key="2">
    <source>
        <dbReference type="EMBL" id="GIQ92905.1"/>
    </source>
</evidence>
<accession>A0A9K3DEJ5</accession>
<organism evidence="2 3">
    <name type="scientific">Kipferlia bialata</name>
    <dbReference type="NCBI Taxonomy" id="797122"/>
    <lineage>
        <taxon>Eukaryota</taxon>
        <taxon>Metamonada</taxon>
        <taxon>Carpediemonas-like organisms</taxon>
        <taxon>Kipferlia</taxon>
    </lineage>
</organism>
<dbReference type="AlphaFoldDB" id="A0A9K3DEJ5"/>
<dbReference type="Proteomes" id="UP000265618">
    <property type="component" value="Unassembled WGS sequence"/>
</dbReference>
<protein>
    <submittedName>
        <fullName evidence="2">Uncharacterized protein</fullName>
    </submittedName>
</protein>
<feature type="region of interest" description="Disordered" evidence="1">
    <location>
        <begin position="24"/>
        <end position="49"/>
    </location>
</feature>